<dbReference type="SUPFAM" id="SSF54427">
    <property type="entry name" value="NTF2-like"/>
    <property type="match status" value="1"/>
</dbReference>
<evidence type="ECO:0000313" key="2">
    <source>
        <dbReference type="EMBL" id="MXV51920.1"/>
    </source>
</evidence>
<dbReference type="InterPro" id="IPR027843">
    <property type="entry name" value="DUF4440"/>
</dbReference>
<name>A0A7K1YBX4_9SPHI</name>
<protein>
    <submittedName>
        <fullName evidence="2">DUF4440 domain-containing protein</fullName>
    </submittedName>
</protein>
<dbReference type="Proteomes" id="UP000466586">
    <property type="component" value="Unassembled WGS sequence"/>
</dbReference>
<gene>
    <name evidence="2" type="ORF">GS399_13125</name>
</gene>
<comment type="caution">
    <text evidence="2">The sequence shown here is derived from an EMBL/GenBank/DDBJ whole genome shotgun (WGS) entry which is preliminary data.</text>
</comment>
<keyword evidence="3" id="KW-1185">Reference proteome</keyword>
<feature type="domain" description="DUF4440" evidence="1">
    <location>
        <begin position="25"/>
        <end position="128"/>
    </location>
</feature>
<dbReference type="Gene3D" id="3.10.450.50">
    <property type="match status" value="1"/>
</dbReference>
<reference evidence="2 3" key="1">
    <citation type="submission" date="2019-11" db="EMBL/GenBank/DDBJ databases">
        <title>Pedobacter sp. HMF7647 Genome sequencing and assembly.</title>
        <authorList>
            <person name="Kang H."/>
            <person name="Kim H."/>
            <person name="Joh K."/>
        </authorList>
    </citation>
    <scope>NUCLEOTIDE SEQUENCE [LARGE SCALE GENOMIC DNA]</scope>
    <source>
        <strain evidence="2 3">HMF7647</strain>
    </source>
</reference>
<dbReference type="Pfam" id="PF14534">
    <property type="entry name" value="DUF4440"/>
    <property type="match status" value="1"/>
</dbReference>
<evidence type="ECO:0000313" key="3">
    <source>
        <dbReference type="Proteomes" id="UP000466586"/>
    </source>
</evidence>
<dbReference type="EMBL" id="WVHT01000006">
    <property type="protein sequence ID" value="MXV51920.1"/>
    <property type="molecule type" value="Genomic_DNA"/>
</dbReference>
<accession>A0A7K1YBX4</accession>
<proteinExistence type="predicted"/>
<dbReference type="InterPro" id="IPR032710">
    <property type="entry name" value="NTF2-like_dom_sf"/>
</dbReference>
<sequence>MAVFSTNAYTQEVTDSAALRESLDKATAAIRNAFEKGDAALVGRLHSPNVVKYFGGNHMVKGREAVAKGASAWFQNSKVEFIENTVESTEFIGKIAIQTGIFAIKSTPKNGGDSSIVRGRSMVVYMQDKSSPTGWLTIREITQEAPPK</sequence>
<organism evidence="2 3">
    <name type="scientific">Hufsiella arboris</name>
    <dbReference type="NCBI Taxonomy" id="2695275"/>
    <lineage>
        <taxon>Bacteria</taxon>
        <taxon>Pseudomonadati</taxon>
        <taxon>Bacteroidota</taxon>
        <taxon>Sphingobacteriia</taxon>
        <taxon>Sphingobacteriales</taxon>
        <taxon>Sphingobacteriaceae</taxon>
        <taxon>Hufsiella</taxon>
    </lineage>
</organism>
<dbReference type="AlphaFoldDB" id="A0A7K1YBX4"/>
<evidence type="ECO:0000259" key="1">
    <source>
        <dbReference type="Pfam" id="PF14534"/>
    </source>
</evidence>